<dbReference type="Pfam" id="PF00356">
    <property type="entry name" value="LacI"/>
    <property type="match status" value="1"/>
</dbReference>
<dbReference type="EMBL" id="JANLCK010000019">
    <property type="protein sequence ID" value="MCS5728043.1"/>
    <property type="molecule type" value="Genomic_DNA"/>
</dbReference>
<dbReference type="SMART" id="SM00354">
    <property type="entry name" value="HTH_LACI"/>
    <property type="match status" value="1"/>
</dbReference>
<dbReference type="InterPro" id="IPR000843">
    <property type="entry name" value="HTH_LacI"/>
</dbReference>
<dbReference type="Proteomes" id="UP001165587">
    <property type="component" value="Unassembled WGS sequence"/>
</dbReference>
<dbReference type="Gene3D" id="3.40.50.2300">
    <property type="match status" value="2"/>
</dbReference>
<sequence>MDQAPHRVTIREVAAHAGLSISTVSRALTGSRAVLPELVRRAQDSASELGYRADTVGRSLRTQRTGTFGLVVPDLTNPFFPALVQALEHAARSRGLSILIADTGNDPEVETAAMNTLLDRRVDALLVSPVDLEASREGLISAATTVPVLQIDRVIDEGIPFVRVDQEAPVKALVERMIATGRRHLAFIGQDPRIATSREREVAFAQAMSERFAGGPLRSVTGGTSPQSGRAAAETLLSRWPETDGVVCANDLIAVGVLEHVRARLAGRRIAVSGFDDTLMAQVLELTSVRQPVQQLADLAIAAAAHPDRSTLLATRAVVASEVVFRRSTD</sequence>
<evidence type="ECO:0000256" key="2">
    <source>
        <dbReference type="ARBA" id="ARBA00023125"/>
    </source>
</evidence>
<dbReference type="InterPro" id="IPR010982">
    <property type="entry name" value="Lambda_DNA-bd_dom_sf"/>
</dbReference>
<dbReference type="SUPFAM" id="SSF47413">
    <property type="entry name" value="lambda repressor-like DNA-binding domains"/>
    <property type="match status" value="1"/>
</dbReference>
<dbReference type="Pfam" id="PF00532">
    <property type="entry name" value="Peripla_BP_1"/>
    <property type="match status" value="1"/>
</dbReference>
<evidence type="ECO:0000313" key="5">
    <source>
        <dbReference type="EMBL" id="MCS5728043.1"/>
    </source>
</evidence>
<keyword evidence="2" id="KW-0238">DNA-binding</keyword>
<reference evidence="5" key="1">
    <citation type="submission" date="2022-08" db="EMBL/GenBank/DDBJ databases">
        <authorList>
            <person name="Deng Y."/>
            <person name="Han X.-F."/>
            <person name="Zhang Y.-Q."/>
        </authorList>
    </citation>
    <scope>NUCLEOTIDE SEQUENCE</scope>
    <source>
        <strain evidence="5">CPCC 203407</strain>
    </source>
</reference>
<dbReference type="PROSITE" id="PS50932">
    <property type="entry name" value="HTH_LACI_2"/>
    <property type="match status" value="1"/>
</dbReference>
<comment type="caution">
    <text evidence="5">The sequence shown here is derived from an EMBL/GenBank/DDBJ whole genome shotgun (WGS) entry which is preliminary data.</text>
</comment>
<dbReference type="Gene3D" id="1.10.260.40">
    <property type="entry name" value="lambda repressor-like DNA-binding domains"/>
    <property type="match status" value="1"/>
</dbReference>
<evidence type="ECO:0000313" key="6">
    <source>
        <dbReference type="Proteomes" id="UP001165587"/>
    </source>
</evidence>
<dbReference type="RefSeq" id="WP_259531150.1">
    <property type="nucleotide sequence ID" value="NZ_JANLCK010000019.1"/>
</dbReference>
<keyword evidence="3" id="KW-0804">Transcription</keyword>
<keyword evidence="1" id="KW-0805">Transcription regulation</keyword>
<protein>
    <submittedName>
        <fullName evidence="5">LacI family transcriptional regulator</fullName>
    </submittedName>
</protein>
<evidence type="ECO:0000259" key="4">
    <source>
        <dbReference type="PROSITE" id="PS50932"/>
    </source>
</evidence>
<keyword evidence="6" id="KW-1185">Reference proteome</keyword>
<dbReference type="SUPFAM" id="SSF53822">
    <property type="entry name" value="Periplasmic binding protein-like I"/>
    <property type="match status" value="1"/>
</dbReference>
<proteinExistence type="predicted"/>
<dbReference type="GO" id="GO:0003700">
    <property type="term" value="F:DNA-binding transcription factor activity"/>
    <property type="evidence" value="ECO:0007669"/>
    <property type="project" value="TreeGrafter"/>
</dbReference>
<gene>
    <name evidence="5" type="ORF">N1028_19265</name>
</gene>
<accession>A0AA41XKG4</accession>
<dbReference type="PANTHER" id="PTHR30146">
    <property type="entry name" value="LACI-RELATED TRANSCRIPTIONAL REPRESSOR"/>
    <property type="match status" value="1"/>
</dbReference>
<feature type="domain" description="HTH lacI-type" evidence="4">
    <location>
        <begin position="8"/>
        <end position="62"/>
    </location>
</feature>
<dbReference type="AlphaFoldDB" id="A0AA41XKG4"/>
<organism evidence="5 6">
    <name type="scientific">Herbiconiux oxytropis</name>
    <dbReference type="NCBI Taxonomy" id="2970915"/>
    <lineage>
        <taxon>Bacteria</taxon>
        <taxon>Bacillati</taxon>
        <taxon>Actinomycetota</taxon>
        <taxon>Actinomycetes</taxon>
        <taxon>Micrococcales</taxon>
        <taxon>Microbacteriaceae</taxon>
        <taxon>Herbiconiux</taxon>
    </lineage>
</organism>
<evidence type="ECO:0000256" key="3">
    <source>
        <dbReference type="ARBA" id="ARBA00023163"/>
    </source>
</evidence>
<dbReference type="InterPro" id="IPR001761">
    <property type="entry name" value="Peripla_BP/Lac1_sug-bd_dom"/>
</dbReference>
<dbReference type="GO" id="GO:0000976">
    <property type="term" value="F:transcription cis-regulatory region binding"/>
    <property type="evidence" value="ECO:0007669"/>
    <property type="project" value="TreeGrafter"/>
</dbReference>
<dbReference type="InterPro" id="IPR028082">
    <property type="entry name" value="Peripla_BP_I"/>
</dbReference>
<name>A0AA41XKG4_9MICO</name>
<dbReference type="PANTHER" id="PTHR30146:SF138">
    <property type="entry name" value="TRANSCRIPTIONAL REGULATORY PROTEIN"/>
    <property type="match status" value="1"/>
</dbReference>
<dbReference type="CDD" id="cd06267">
    <property type="entry name" value="PBP1_LacI_sugar_binding-like"/>
    <property type="match status" value="1"/>
</dbReference>
<evidence type="ECO:0000256" key="1">
    <source>
        <dbReference type="ARBA" id="ARBA00023015"/>
    </source>
</evidence>
<dbReference type="CDD" id="cd01392">
    <property type="entry name" value="HTH_LacI"/>
    <property type="match status" value="1"/>
</dbReference>